<keyword evidence="3" id="KW-1185">Reference proteome</keyword>
<name>A0A8H3I522_9LECA</name>
<dbReference type="Proteomes" id="UP000664169">
    <property type="component" value="Unassembled WGS sequence"/>
</dbReference>
<organism evidence="2 3">
    <name type="scientific">Gomphillus americanus</name>
    <dbReference type="NCBI Taxonomy" id="1940652"/>
    <lineage>
        <taxon>Eukaryota</taxon>
        <taxon>Fungi</taxon>
        <taxon>Dikarya</taxon>
        <taxon>Ascomycota</taxon>
        <taxon>Pezizomycotina</taxon>
        <taxon>Lecanoromycetes</taxon>
        <taxon>OSLEUM clade</taxon>
        <taxon>Ostropomycetidae</taxon>
        <taxon>Ostropales</taxon>
        <taxon>Graphidaceae</taxon>
        <taxon>Gomphilloideae</taxon>
        <taxon>Gomphillus</taxon>
    </lineage>
</organism>
<reference evidence="2" key="1">
    <citation type="submission" date="2021-03" db="EMBL/GenBank/DDBJ databases">
        <authorList>
            <person name="Tagirdzhanova G."/>
        </authorList>
    </citation>
    <scope>NUCLEOTIDE SEQUENCE</scope>
</reference>
<dbReference type="AlphaFoldDB" id="A0A8H3I522"/>
<evidence type="ECO:0000313" key="3">
    <source>
        <dbReference type="Proteomes" id="UP000664169"/>
    </source>
</evidence>
<proteinExistence type="predicted"/>
<dbReference type="EMBL" id="CAJPDQ010000001">
    <property type="protein sequence ID" value="CAF9903605.1"/>
    <property type="molecule type" value="Genomic_DNA"/>
</dbReference>
<feature type="compositionally biased region" description="Basic residues" evidence="1">
    <location>
        <begin position="128"/>
        <end position="137"/>
    </location>
</feature>
<feature type="compositionally biased region" description="Basic and acidic residues" evidence="1">
    <location>
        <begin position="138"/>
        <end position="147"/>
    </location>
</feature>
<feature type="compositionally biased region" description="Polar residues" evidence="1">
    <location>
        <begin position="74"/>
        <end position="83"/>
    </location>
</feature>
<feature type="region of interest" description="Disordered" evidence="1">
    <location>
        <begin position="73"/>
        <end position="149"/>
    </location>
</feature>
<comment type="caution">
    <text evidence="2">The sequence shown here is derived from an EMBL/GenBank/DDBJ whole genome shotgun (WGS) entry which is preliminary data.</text>
</comment>
<protein>
    <submittedName>
        <fullName evidence="2">Uncharacterized protein</fullName>
    </submittedName>
</protein>
<gene>
    <name evidence="2" type="ORF">GOMPHAMPRED_000423</name>
</gene>
<evidence type="ECO:0000256" key="1">
    <source>
        <dbReference type="SAM" id="MobiDB-lite"/>
    </source>
</evidence>
<evidence type="ECO:0000313" key="2">
    <source>
        <dbReference type="EMBL" id="CAF9903605.1"/>
    </source>
</evidence>
<feature type="region of interest" description="Disordered" evidence="1">
    <location>
        <begin position="262"/>
        <end position="282"/>
    </location>
</feature>
<accession>A0A8H3I522</accession>
<sequence length="282" mass="31698">MDMRQLRAIVVNRFMLEMAQRLTFTDGISQLPLPQESQFRSDHAGGDSSSVSPLSFVLQSSDLPIRSIRESFQESKYQWPSRDNSSELRTPFATKDGEPQGSAETRNESKKRKKRSHNEDENTPNTKGQKRIRARKKAPSDDRHKADVTTQDSFISATCELDSLAKSLADDTPLGQLMEDTFTECDARMKEREQTLAMIGMAAPTVDGPQGKEAADNKIAGSGTEKHGFHFDVVNAKIWNICAERIRIAIEKEKALRNKRGIHHRSGCNPGKISPRLTVWRD</sequence>